<accession>A0A174E3A1</accession>
<feature type="transmembrane region" description="Helical" evidence="1">
    <location>
        <begin position="54"/>
        <end position="74"/>
    </location>
</feature>
<dbReference type="GeneID" id="83011006"/>
<gene>
    <name evidence="2" type="ORF">ERS852470_01962</name>
</gene>
<feature type="transmembrane region" description="Helical" evidence="1">
    <location>
        <begin position="6"/>
        <end position="25"/>
    </location>
</feature>
<evidence type="ECO:0000313" key="3">
    <source>
        <dbReference type="Proteomes" id="UP000095558"/>
    </source>
</evidence>
<evidence type="ECO:0008006" key="4">
    <source>
        <dbReference type="Google" id="ProtNLM"/>
    </source>
</evidence>
<keyword evidence="1" id="KW-1133">Transmembrane helix</keyword>
<proteinExistence type="predicted"/>
<keyword evidence="1" id="KW-0472">Membrane</keyword>
<dbReference type="Proteomes" id="UP000095558">
    <property type="component" value="Unassembled WGS sequence"/>
</dbReference>
<organism evidence="2 3">
    <name type="scientific">Clostridium disporicum</name>
    <dbReference type="NCBI Taxonomy" id="84024"/>
    <lineage>
        <taxon>Bacteria</taxon>
        <taxon>Bacillati</taxon>
        <taxon>Bacillota</taxon>
        <taxon>Clostridia</taxon>
        <taxon>Eubacteriales</taxon>
        <taxon>Clostridiaceae</taxon>
        <taxon>Clostridium</taxon>
    </lineage>
</organism>
<dbReference type="AlphaFoldDB" id="A0A174E3A1"/>
<name>A0A174E3A1_9CLOT</name>
<keyword evidence="1" id="KW-0812">Transmembrane</keyword>
<protein>
    <recommendedName>
        <fullName evidence="4">DUF3784 domain-containing protein</fullName>
    </recommendedName>
</protein>
<sequence length="99" mass="11271">MEGIVWIIALIGGVYVFGMSTSPSGEIEKISDEKNIYGISEDLINILKQKKNIYLIKILIVSIIIFIIISNFLYTQDKSITYLLSVIVASILIKEYERR</sequence>
<evidence type="ECO:0000313" key="2">
    <source>
        <dbReference type="EMBL" id="CUO30510.1"/>
    </source>
</evidence>
<dbReference type="EMBL" id="CYZV01000019">
    <property type="protein sequence ID" value="CUO30510.1"/>
    <property type="molecule type" value="Genomic_DNA"/>
</dbReference>
<reference evidence="2 3" key="1">
    <citation type="submission" date="2015-09" db="EMBL/GenBank/DDBJ databases">
        <authorList>
            <consortium name="Pathogen Informatics"/>
        </authorList>
    </citation>
    <scope>NUCLEOTIDE SEQUENCE [LARGE SCALE GENOMIC DNA]</scope>
    <source>
        <strain evidence="2 3">2789STDY5834855</strain>
    </source>
</reference>
<dbReference type="RefSeq" id="WP_042395579.1">
    <property type="nucleotide sequence ID" value="NZ_CYZV01000019.1"/>
</dbReference>
<evidence type="ECO:0000256" key="1">
    <source>
        <dbReference type="SAM" id="Phobius"/>
    </source>
</evidence>